<dbReference type="GO" id="GO:0003700">
    <property type="term" value="F:DNA-binding transcription factor activity"/>
    <property type="evidence" value="ECO:0007669"/>
    <property type="project" value="InterPro"/>
</dbReference>
<dbReference type="GO" id="GO:0003677">
    <property type="term" value="F:DNA binding"/>
    <property type="evidence" value="ECO:0007669"/>
    <property type="project" value="UniProtKB-KW"/>
</dbReference>
<dbReference type="SUPFAM" id="SSF46785">
    <property type="entry name" value="Winged helix' DNA-binding domain"/>
    <property type="match status" value="1"/>
</dbReference>
<comment type="caution">
    <text evidence="2">The sequence shown here is derived from an EMBL/GenBank/DDBJ whole genome shotgun (WGS) entry which is preliminary data.</text>
</comment>
<evidence type="ECO:0000313" key="2">
    <source>
        <dbReference type="EMBL" id="MCP2168066.1"/>
    </source>
</evidence>
<dbReference type="EMBL" id="JAMTCK010000012">
    <property type="protein sequence ID" value="MCP2168066.1"/>
    <property type="molecule type" value="Genomic_DNA"/>
</dbReference>
<dbReference type="InterPro" id="IPR036390">
    <property type="entry name" value="WH_DNA-bd_sf"/>
</dbReference>
<protein>
    <submittedName>
        <fullName evidence="2">DNA-binding transcriptional regulator, MarR family</fullName>
    </submittedName>
</protein>
<dbReference type="Gene3D" id="1.10.10.10">
    <property type="entry name" value="Winged helix-like DNA-binding domain superfamily/Winged helix DNA-binding domain"/>
    <property type="match status" value="1"/>
</dbReference>
<dbReference type="InterPro" id="IPR000835">
    <property type="entry name" value="HTH_MarR-typ"/>
</dbReference>
<dbReference type="PANTHER" id="PTHR33164">
    <property type="entry name" value="TRANSCRIPTIONAL REGULATOR, MARR FAMILY"/>
    <property type="match status" value="1"/>
</dbReference>
<dbReference type="SMART" id="SM00347">
    <property type="entry name" value="HTH_MARR"/>
    <property type="match status" value="1"/>
</dbReference>
<dbReference type="GO" id="GO:0006950">
    <property type="term" value="P:response to stress"/>
    <property type="evidence" value="ECO:0007669"/>
    <property type="project" value="TreeGrafter"/>
</dbReference>
<keyword evidence="2" id="KW-0238">DNA-binding</keyword>
<dbReference type="Pfam" id="PF12802">
    <property type="entry name" value="MarR_2"/>
    <property type="match status" value="1"/>
</dbReference>
<evidence type="ECO:0000313" key="3">
    <source>
        <dbReference type="Proteomes" id="UP001206128"/>
    </source>
</evidence>
<name>A0AAE3KH94_9PSEU</name>
<evidence type="ECO:0000259" key="1">
    <source>
        <dbReference type="PROSITE" id="PS50995"/>
    </source>
</evidence>
<dbReference type="PANTHER" id="PTHR33164:SF43">
    <property type="entry name" value="HTH-TYPE TRANSCRIPTIONAL REPRESSOR YETL"/>
    <property type="match status" value="1"/>
</dbReference>
<feature type="domain" description="HTH marR-type" evidence="1">
    <location>
        <begin position="1"/>
        <end position="134"/>
    </location>
</feature>
<dbReference type="PRINTS" id="PR00598">
    <property type="entry name" value="HTHMARR"/>
</dbReference>
<dbReference type="RefSeq" id="WP_253775553.1">
    <property type="nucleotide sequence ID" value="NZ_JAMTCK010000012.1"/>
</dbReference>
<dbReference type="PROSITE" id="PS50995">
    <property type="entry name" value="HTH_MARR_2"/>
    <property type="match status" value="1"/>
</dbReference>
<reference evidence="2" key="1">
    <citation type="submission" date="2022-06" db="EMBL/GenBank/DDBJ databases">
        <title>Genomic Encyclopedia of Archaeal and Bacterial Type Strains, Phase II (KMG-II): from individual species to whole genera.</title>
        <authorList>
            <person name="Goeker M."/>
        </authorList>
    </citation>
    <scope>NUCLEOTIDE SEQUENCE</scope>
    <source>
        <strain evidence="2">DSM 43935</strain>
    </source>
</reference>
<dbReference type="AlphaFoldDB" id="A0AAE3KH94"/>
<proteinExistence type="predicted"/>
<sequence>MTERLGLWIKRAEQTMIAAKEHALRPLGLTVPQYAAMVVLLELPGASGAELARRCLVTPQTMATVLANLESKGLVERQPHPYHRKLHEIRLTPAGRRLVDKADRAALAVEARLAAGLSEQDQKTLRELLDRCVDNLSGSD</sequence>
<accession>A0AAE3KH94</accession>
<keyword evidence="3" id="KW-1185">Reference proteome</keyword>
<gene>
    <name evidence="2" type="ORF">LX83_004940</name>
</gene>
<organism evidence="2 3">
    <name type="scientific">Goodfellowiella coeruleoviolacea</name>
    <dbReference type="NCBI Taxonomy" id="334858"/>
    <lineage>
        <taxon>Bacteria</taxon>
        <taxon>Bacillati</taxon>
        <taxon>Actinomycetota</taxon>
        <taxon>Actinomycetes</taxon>
        <taxon>Pseudonocardiales</taxon>
        <taxon>Pseudonocardiaceae</taxon>
        <taxon>Goodfellowiella</taxon>
    </lineage>
</organism>
<dbReference type="InterPro" id="IPR036388">
    <property type="entry name" value="WH-like_DNA-bd_sf"/>
</dbReference>
<dbReference type="Proteomes" id="UP001206128">
    <property type="component" value="Unassembled WGS sequence"/>
</dbReference>
<dbReference type="InterPro" id="IPR039422">
    <property type="entry name" value="MarR/SlyA-like"/>
</dbReference>